<proteinExistence type="predicted"/>
<sequence>MRGKRGLLTGLVILLVFGIFAFQGTDIEAYAKETTSKWTVTTSKKTYAYTGKKIKPKVTVKYKGKKLKPKNYKITYPKNPVKPGKYKIKVTLKGKYKGKKLKGSKTIEYSVALPTLKGLKSTFYKDDIYGDKLYFNWDMNNATMKMDGYELEVRNNGTVGDKVTKKKIETYYGGFYLYVSEYGITYTFRIRTYKKIGGKTYYSKWSKVTKKIPIPDYHMTTKTVNGIDLAYKTDEFPFFKYTDYANYNDEANKTSKDFAQCYFPIFIKQKLKNDVVIHTEYNGKCGFNSFSNTQYIPDRKNVQVATNISVVYYDEMPVGDKMQQTLYKQGYIGYILVNVSCLQDKKQSVDVYFGDTKVVTLVSNGSSNSVEFNRKKYWEYDPFLEPVYNYDREVRLKGILKDVAQCAPDMTDYETYTALNYWISSHSYSDYTCWGAATVANAMTELGYPYIILSCSYDGENGFYNDYSRYYSAASKKPHNASGGHVVTLIFMGQGKFVECEVQGYASDSSEFKFDPTGWHKPTYSTLTSASCKFALNEYNTIEELMKGDYYVDINKYDPYDWHTWSTHLE</sequence>
<accession>A0ABV1EFK6</accession>
<reference evidence="1 2" key="1">
    <citation type="submission" date="2024-04" db="EMBL/GenBank/DDBJ databases">
        <title>Human intestinal bacterial collection.</title>
        <authorList>
            <person name="Pauvert C."/>
            <person name="Hitch T.C.A."/>
            <person name="Clavel T."/>
        </authorList>
    </citation>
    <scope>NUCLEOTIDE SEQUENCE [LARGE SCALE GENOMIC DNA]</scope>
    <source>
        <strain evidence="1 2">CLA-AA-H141</strain>
    </source>
</reference>
<dbReference type="Proteomes" id="UP001482186">
    <property type="component" value="Unassembled WGS sequence"/>
</dbReference>
<comment type="caution">
    <text evidence="1">The sequence shown here is derived from an EMBL/GenBank/DDBJ whole genome shotgun (WGS) entry which is preliminary data.</text>
</comment>
<protein>
    <recommendedName>
        <fullName evidence="3">Peptidase C39-like domain-containing protein</fullName>
    </recommendedName>
</protein>
<dbReference type="RefSeq" id="WP_349115596.1">
    <property type="nucleotide sequence ID" value="NZ_JBBNFM010000001.1"/>
</dbReference>
<evidence type="ECO:0000313" key="2">
    <source>
        <dbReference type="Proteomes" id="UP001482186"/>
    </source>
</evidence>
<organism evidence="1 2">
    <name type="scientific">Coprococcus ammoniilyticus</name>
    <dbReference type="NCBI Taxonomy" id="2981785"/>
    <lineage>
        <taxon>Bacteria</taxon>
        <taxon>Bacillati</taxon>
        <taxon>Bacillota</taxon>
        <taxon>Clostridia</taxon>
        <taxon>Lachnospirales</taxon>
        <taxon>Lachnospiraceae</taxon>
        <taxon>Coprococcus</taxon>
    </lineage>
</organism>
<evidence type="ECO:0000313" key="1">
    <source>
        <dbReference type="EMBL" id="MEQ2452785.1"/>
    </source>
</evidence>
<name>A0ABV1EFK6_9FIRM</name>
<evidence type="ECO:0008006" key="3">
    <source>
        <dbReference type="Google" id="ProtNLM"/>
    </source>
</evidence>
<dbReference type="EMBL" id="JBBNFM010000001">
    <property type="protein sequence ID" value="MEQ2452785.1"/>
    <property type="molecule type" value="Genomic_DNA"/>
</dbReference>
<keyword evidence="2" id="KW-1185">Reference proteome</keyword>
<gene>
    <name evidence="1" type="ORF">AAAT04_01800</name>
</gene>